<sequence>MPSTYGQRWPPDQIAGGLGAAPPGGARNRNQAARNGTTLTQASPRLQDPYISTYSEGLTATPVPRSGRQVPSTPTM</sequence>
<protein>
    <submittedName>
        <fullName evidence="2">Uncharacterized protein</fullName>
    </submittedName>
</protein>
<organism evidence="2 3">
    <name type="scientific">Lentzea pudingi</name>
    <dbReference type="NCBI Taxonomy" id="1789439"/>
    <lineage>
        <taxon>Bacteria</taxon>
        <taxon>Bacillati</taxon>
        <taxon>Actinomycetota</taxon>
        <taxon>Actinomycetes</taxon>
        <taxon>Pseudonocardiales</taxon>
        <taxon>Pseudonocardiaceae</taxon>
        <taxon>Lentzea</taxon>
    </lineage>
</organism>
<evidence type="ECO:0000313" key="2">
    <source>
        <dbReference type="EMBL" id="GGM99053.1"/>
    </source>
</evidence>
<accession>A0ABQ2I323</accession>
<comment type="caution">
    <text evidence="2">The sequence shown here is derived from an EMBL/GenBank/DDBJ whole genome shotgun (WGS) entry which is preliminary data.</text>
</comment>
<reference evidence="3" key="1">
    <citation type="journal article" date="2019" name="Int. J. Syst. Evol. Microbiol.">
        <title>The Global Catalogue of Microorganisms (GCM) 10K type strain sequencing project: providing services to taxonomists for standard genome sequencing and annotation.</title>
        <authorList>
            <consortium name="The Broad Institute Genomics Platform"/>
            <consortium name="The Broad Institute Genome Sequencing Center for Infectious Disease"/>
            <person name="Wu L."/>
            <person name="Ma J."/>
        </authorList>
    </citation>
    <scope>NUCLEOTIDE SEQUENCE [LARGE SCALE GENOMIC DNA]</scope>
    <source>
        <strain evidence="3">CGMCC 4.7319</strain>
    </source>
</reference>
<name>A0ABQ2I323_9PSEU</name>
<keyword evidence="3" id="KW-1185">Reference proteome</keyword>
<dbReference type="EMBL" id="BMNC01000005">
    <property type="protein sequence ID" value="GGM99053.1"/>
    <property type="molecule type" value="Genomic_DNA"/>
</dbReference>
<feature type="region of interest" description="Disordered" evidence="1">
    <location>
        <begin position="1"/>
        <end position="76"/>
    </location>
</feature>
<evidence type="ECO:0000313" key="3">
    <source>
        <dbReference type="Proteomes" id="UP000597656"/>
    </source>
</evidence>
<gene>
    <name evidence="2" type="ORF">GCM10011609_41610</name>
</gene>
<feature type="compositionally biased region" description="Polar residues" evidence="1">
    <location>
        <begin position="28"/>
        <end position="58"/>
    </location>
</feature>
<evidence type="ECO:0000256" key="1">
    <source>
        <dbReference type="SAM" id="MobiDB-lite"/>
    </source>
</evidence>
<proteinExistence type="predicted"/>
<dbReference type="Proteomes" id="UP000597656">
    <property type="component" value="Unassembled WGS sequence"/>
</dbReference>